<dbReference type="Gene3D" id="1.10.3730.20">
    <property type="match status" value="1"/>
</dbReference>
<dbReference type="SUPFAM" id="SSF103481">
    <property type="entry name" value="Multidrug resistance efflux transporter EmrE"/>
    <property type="match status" value="2"/>
</dbReference>
<dbReference type="EMBL" id="JAGGLL010000022">
    <property type="protein sequence ID" value="MBP2023043.1"/>
    <property type="molecule type" value="Genomic_DNA"/>
</dbReference>
<feature type="transmembrane region" description="Helical" evidence="7">
    <location>
        <begin position="151"/>
        <end position="173"/>
    </location>
</feature>
<dbReference type="PANTHER" id="PTHR32322:SF18">
    <property type="entry name" value="S-ADENOSYLMETHIONINE_S-ADENOSYLHOMOCYSTEINE TRANSPORTER"/>
    <property type="match status" value="1"/>
</dbReference>
<evidence type="ECO:0000256" key="6">
    <source>
        <dbReference type="ARBA" id="ARBA00023136"/>
    </source>
</evidence>
<evidence type="ECO:0000313" key="10">
    <source>
        <dbReference type="Proteomes" id="UP001519308"/>
    </source>
</evidence>
<evidence type="ECO:0000256" key="1">
    <source>
        <dbReference type="ARBA" id="ARBA00004651"/>
    </source>
</evidence>
<feature type="transmembrane region" description="Helical" evidence="7">
    <location>
        <begin position="223"/>
        <end position="242"/>
    </location>
</feature>
<dbReference type="RefSeq" id="WP_021284223.1">
    <property type="nucleotide sequence ID" value="NZ_JAGGLL010000022.1"/>
</dbReference>
<feature type="transmembrane region" description="Helical" evidence="7">
    <location>
        <begin position="185"/>
        <end position="203"/>
    </location>
</feature>
<feature type="transmembrane region" description="Helical" evidence="7">
    <location>
        <begin position="97"/>
        <end position="118"/>
    </location>
</feature>
<dbReference type="Pfam" id="PF00892">
    <property type="entry name" value="EamA"/>
    <property type="match status" value="2"/>
</dbReference>
<dbReference type="InterPro" id="IPR037185">
    <property type="entry name" value="EmrE-like"/>
</dbReference>
<evidence type="ECO:0000256" key="4">
    <source>
        <dbReference type="ARBA" id="ARBA00022692"/>
    </source>
</evidence>
<gene>
    <name evidence="9" type="ORF">J2Z44_002868</name>
</gene>
<keyword evidence="4 7" id="KW-0812">Transmembrane</keyword>
<keyword evidence="6 7" id="KW-0472">Membrane</keyword>
<evidence type="ECO:0000256" key="2">
    <source>
        <dbReference type="ARBA" id="ARBA00007362"/>
    </source>
</evidence>
<reference evidence="9 10" key="1">
    <citation type="submission" date="2021-03" db="EMBL/GenBank/DDBJ databases">
        <title>Genomic Encyclopedia of Type Strains, Phase IV (KMG-IV): sequencing the most valuable type-strain genomes for metagenomic binning, comparative biology and taxonomic classification.</title>
        <authorList>
            <person name="Goeker M."/>
        </authorList>
    </citation>
    <scope>NUCLEOTIDE SEQUENCE [LARGE SCALE GENOMIC DNA]</scope>
    <source>
        <strain evidence="9 10">DSM 28650</strain>
    </source>
</reference>
<accession>A0ABS4K5K1</accession>
<organism evidence="9 10">
    <name type="scientific">Clostridium punense</name>
    <dbReference type="NCBI Taxonomy" id="1054297"/>
    <lineage>
        <taxon>Bacteria</taxon>
        <taxon>Bacillati</taxon>
        <taxon>Bacillota</taxon>
        <taxon>Clostridia</taxon>
        <taxon>Eubacteriales</taxon>
        <taxon>Clostridiaceae</taxon>
        <taxon>Clostridium</taxon>
    </lineage>
</organism>
<feature type="transmembrane region" description="Helical" evidence="7">
    <location>
        <begin position="279"/>
        <end position="299"/>
    </location>
</feature>
<feature type="transmembrane region" description="Helical" evidence="7">
    <location>
        <begin position="125"/>
        <end position="145"/>
    </location>
</feature>
<keyword evidence="3" id="KW-1003">Cell membrane</keyword>
<dbReference type="Proteomes" id="UP001519308">
    <property type="component" value="Unassembled WGS sequence"/>
</dbReference>
<comment type="similarity">
    <text evidence="2">Belongs to the EamA transporter family.</text>
</comment>
<feature type="domain" description="EamA" evidence="8">
    <location>
        <begin position="9"/>
        <end position="141"/>
    </location>
</feature>
<evidence type="ECO:0000256" key="3">
    <source>
        <dbReference type="ARBA" id="ARBA00022475"/>
    </source>
</evidence>
<comment type="subcellular location">
    <subcellularLocation>
        <location evidence="1">Cell membrane</location>
        <topology evidence="1">Multi-pass membrane protein</topology>
    </subcellularLocation>
</comment>
<evidence type="ECO:0000259" key="8">
    <source>
        <dbReference type="Pfam" id="PF00892"/>
    </source>
</evidence>
<dbReference type="InterPro" id="IPR000620">
    <property type="entry name" value="EamA_dom"/>
</dbReference>
<feature type="transmembrane region" description="Helical" evidence="7">
    <location>
        <begin position="72"/>
        <end position="91"/>
    </location>
</feature>
<comment type="caution">
    <text evidence="9">The sequence shown here is derived from an EMBL/GenBank/DDBJ whole genome shotgun (WGS) entry which is preliminary data.</text>
</comment>
<dbReference type="InterPro" id="IPR050638">
    <property type="entry name" value="AA-Vitamin_Transporters"/>
</dbReference>
<evidence type="ECO:0000256" key="5">
    <source>
        <dbReference type="ARBA" id="ARBA00022989"/>
    </source>
</evidence>
<protein>
    <submittedName>
        <fullName evidence="9">Drug/metabolite transporter (DMT)-like permease</fullName>
    </submittedName>
</protein>
<feature type="transmembrane region" description="Helical" evidence="7">
    <location>
        <begin position="40"/>
        <end position="60"/>
    </location>
</feature>
<proteinExistence type="inferred from homology"/>
<dbReference type="PANTHER" id="PTHR32322">
    <property type="entry name" value="INNER MEMBRANE TRANSPORTER"/>
    <property type="match status" value="1"/>
</dbReference>
<feature type="transmembrane region" description="Helical" evidence="7">
    <location>
        <begin position="254"/>
        <end position="273"/>
    </location>
</feature>
<evidence type="ECO:0000313" key="9">
    <source>
        <dbReference type="EMBL" id="MBP2023043.1"/>
    </source>
</evidence>
<keyword evidence="5 7" id="KW-1133">Transmembrane helix</keyword>
<sequence length="316" mass="34557">MGRKSSTMPIFAGITASSIFGLSFMFSSVALKIVDTFTLLSFRFLLAFAIMSILVLTKVIKVDYSGKNLKSLFILGLMQPIIYFIFETYGIKNSSSSIAGVVIALIPITVAVFSAYFLKERPTSLQWMFIITSVVGVIFIILMGGNSSGSVNLIGFLCLLIAVISATVFNLLSRKLSKEFTPIEITYYMMGLGAITFTLMSIIQHITKGTLAQFFQPLGNKSFVIALLYLGILSSIIAFLFINYSLSKLEASKSAILGNFSTIVSIIAGVVFLKEDFRFFHLIGSALILIGVFGTNYIGSKIPKETLDITTEDKTL</sequence>
<feature type="domain" description="EamA" evidence="8">
    <location>
        <begin position="154"/>
        <end position="296"/>
    </location>
</feature>
<name>A0ABS4K5K1_9CLOT</name>
<keyword evidence="10" id="KW-1185">Reference proteome</keyword>
<evidence type="ECO:0000256" key="7">
    <source>
        <dbReference type="SAM" id="Phobius"/>
    </source>
</evidence>